<dbReference type="EMBL" id="BSYO01000018">
    <property type="protein sequence ID" value="GMH17953.1"/>
    <property type="molecule type" value="Genomic_DNA"/>
</dbReference>
<sequence length="133" mass="14433">MHLFVGEEKKKRKVAVRAERDQSIEVEKVLRMNGGVGPTSYAGNSLLQMDALVGKQLAERRWEWLAVVVSGLLEPGIIIRQPSGHGAPRGTLPAGRGPVLVGERRVGDFLAMLEGGSQRHISRLLQLVSSLCG</sequence>
<comment type="caution">
    <text evidence="1">The sequence shown here is derived from an EMBL/GenBank/DDBJ whole genome shotgun (WGS) entry which is preliminary data.</text>
</comment>
<protein>
    <submittedName>
        <fullName evidence="1">Uncharacterized protein</fullName>
    </submittedName>
</protein>
<dbReference type="Proteomes" id="UP001279734">
    <property type="component" value="Unassembled WGS sequence"/>
</dbReference>
<evidence type="ECO:0000313" key="2">
    <source>
        <dbReference type="Proteomes" id="UP001279734"/>
    </source>
</evidence>
<reference evidence="1" key="1">
    <citation type="submission" date="2023-05" db="EMBL/GenBank/DDBJ databases">
        <title>Nepenthes gracilis genome sequencing.</title>
        <authorList>
            <person name="Fukushima K."/>
        </authorList>
    </citation>
    <scope>NUCLEOTIDE SEQUENCE</scope>
    <source>
        <strain evidence="1">SING2019-196</strain>
    </source>
</reference>
<accession>A0AAD3XUQ4</accession>
<organism evidence="1 2">
    <name type="scientific">Nepenthes gracilis</name>
    <name type="common">Slender pitcher plant</name>
    <dbReference type="NCBI Taxonomy" id="150966"/>
    <lineage>
        <taxon>Eukaryota</taxon>
        <taxon>Viridiplantae</taxon>
        <taxon>Streptophyta</taxon>
        <taxon>Embryophyta</taxon>
        <taxon>Tracheophyta</taxon>
        <taxon>Spermatophyta</taxon>
        <taxon>Magnoliopsida</taxon>
        <taxon>eudicotyledons</taxon>
        <taxon>Gunneridae</taxon>
        <taxon>Pentapetalae</taxon>
        <taxon>Caryophyllales</taxon>
        <taxon>Nepenthaceae</taxon>
        <taxon>Nepenthes</taxon>
    </lineage>
</organism>
<gene>
    <name evidence="1" type="ORF">Nepgr_019794</name>
</gene>
<keyword evidence="2" id="KW-1185">Reference proteome</keyword>
<dbReference type="AlphaFoldDB" id="A0AAD3XUQ4"/>
<evidence type="ECO:0000313" key="1">
    <source>
        <dbReference type="EMBL" id="GMH17953.1"/>
    </source>
</evidence>
<proteinExistence type="predicted"/>
<name>A0AAD3XUQ4_NEPGR</name>